<comment type="caution">
    <text evidence="1">The sequence shown here is derived from an EMBL/GenBank/DDBJ whole genome shotgun (WGS) entry which is preliminary data.</text>
</comment>
<dbReference type="RefSeq" id="WP_380903909.1">
    <property type="nucleotide sequence ID" value="NZ_JBHUEG010000001.1"/>
</dbReference>
<dbReference type="PANTHER" id="PTHR43434">
    <property type="entry name" value="PHOSPHOGLYCOLATE PHOSPHATASE"/>
    <property type="match status" value="1"/>
</dbReference>
<organism evidence="1 2">
    <name type="scientific">Sphingobacterium suaedae</name>
    <dbReference type="NCBI Taxonomy" id="1686402"/>
    <lineage>
        <taxon>Bacteria</taxon>
        <taxon>Pseudomonadati</taxon>
        <taxon>Bacteroidota</taxon>
        <taxon>Sphingobacteriia</taxon>
        <taxon>Sphingobacteriales</taxon>
        <taxon>Sphingobacteriaceae</taxon>
        <taxon>Sphingobacterium</taxon>
    </lineage>
</organism>
<dbReference type="InterPro" id="IPR023198">
    <property type="entry name" value="PGP-like_dom2"/>
</dbReference>
<evidence type="ECO:0000313" key="1">
    <source>
        <dbReference type="EMBL" id="MFD2548294.1"/>
    </source>
</evidence>
<dbReference type="SUPFAM" id="SSF56784">
    <property type="entry name" value="HAD-like"/>
    <property type="match status" value="1"/>
</dbReference>
<dbReference type="InterPro" id="IPR006439">
    <property type="entry name" value="HAD-SF_hydro_IA"/>
</dbReference>
<dbReference type="InterPro" id="IPR050155">
    <property type="entry name" value="HAD-like_hydrolase_sf"/>
</dbReference>
<gene>
    <name evidence="1" type="ORF">ACFSR5_11640</name>
</gene>
<accession>A0ABW5KH10</accession>
<dbReference type="EMBL" id="JBHULR010000004">
    <property type="protein sequence ID" value="MFD2548294.1"/>
    <property type="molecule type" value="Genomic_DNA"/>
</dbReference>
<dbReference type="Pfam" id="PF00702">
    <property type="entry name" value="Hydrolase"/>
    <property type="match status" value="1"/>
</dbReference>
<dbReference type="SFLD" id="SFLDS00003">
    <property type="entry name" value="Haloacid_Dehalogenase"/>
    <property type="match status" value="1"/>
</dbReference>
<dbReference type="InterPro" id="IPR036412">
    <property type="entry name" value="HAD-like_sf"/>
</dbReference>
<dbReference type="InterPro" id="IPR023214">
    <property type="entry name" value="HAD_sf"/>
</dbReference>
<name>A0ABW5KH10_9SPHI</name>
<dbReference type="PANTHER" id="PTHR43434:SF19">
    <property type="entry name" value="PHOSPHONOACETALDEHYDE HYDROLASE"/>
    <property type="match status" value="1"/>
</dbReference>
<sequence>MESKKNKTDINLVVCDMAGTTIEEDNLVYKTLQRAIHKAGYDFSLEQVLAQGAGKEKKQAIESIISAYAGPTPQERIEAIFDDFLASLDDTYRTAVIRPQPYAEEFFARLRQRGIRVVLNTGYNRSTAEALLTKLGWTIGNTIDALVTADDVANNRPHPDMILHAMHLFGIPSGATVAKIGDSTIDIQEGKNAGCSLNIGVTTGAHTWEQLATAQPELIANSLREVLPILTN</sequence>
<reference evidence="2" key="1">
    <citation type="journal article" date="2019" name="Int. J. Syst. Evol. Microbiol.">
        <title>The Global Catalogue of Microorganisms (GCM) 10K type strain sequencing project: providing services to taxonomists for standard genome sequencing and annotation.</title>
        <authorList>
            <consortium name="The Broad Institute Genomics Platform"/>
            <consortium name="The Broad Institute Genome Sequencing Center for Infectious Disease"/>
            <person name="Wu L."/>
            <person name="Ma J."/>
        </authorList>
    </citation>
    <scope>NUCLEOTIDE SEQUENCE [LARGE SCALE GENOMIC DNA]</scope>
    <source>
        <strain evidence="2">KCTC 42662</strain>
    </source>
</reference>
<dbReference type="InterPro" id="IPR022468">
    <property type="entry name" value="PhnX-like"/>
</dbReference>
<keyword evidence="2" id="KW-1185">Reference proteome</keyword>
<protein>
    <submittedName>
        <fullName evidence="1">Phosphonatase-like hydrolase</fullName>
    </submittedName>
</protein>
<proteinExistence type="predicted"/>
<dbReference type="SFLD" id="SFLDG01129">
    <property type="entry name" value="C1.5:_HAD__Beta-PGM__Phosphata"/>
    <property type="match status" value="1"/>
</dbReference>
<dbReference type="NCBIfam" id="TIGR03351">
    <property type="entry name" value="PhnX-like"/>
    <property type="match status" value="1"/>
</dbReference>
<dbReference type="Gene3D" id="1.10.150.240">
    <property type="entry name" value="Putative phosphatase, domain 2"/>
    <property type="match status" value="1"/>
</dbReference>
<dbReference type="Proteomes" id="UP001597545">
    <property type="component" value="Unassembled WGS sequence"/>
</dbReference>
<dbReference type="NCBIfam" id="TIGR01549">
    <property type="entry name" value="HAD-SF-IA-v1"/>
    <property type="match status" value="1"/>
</dbReference>
<evidence type="ECO:0000313" key="2">
    <source>
        <dbReference type="Proteomes" id="UP001597545"/>
    </source>
</evidence>
<dbReference type="Gene3D" id="3.40.50.1000">
    <property type="entry name" value="HAD superfamily/HAD-like"/>
    <property type="match status" value="1"/>
</dbReference>